<gene>
    <name evidence="9" type="ORF">A4V02_12590</name>
</gene>
<evidence type="ECO:0000256" key="5">
    <source>
        <dbReference type="ARBA" id="ARBA00023237"/>
    </source>
</evidence>
<evidence type="ECO:0000259" key="7">
    <source>
        <dbReference type="Pfam" id="PF07980"/>
    </source>
</evidence>
<dbReference type="RefSeq" id="WP_068961750.1">
    <property type="nucleotide sequence ID" value="NZ_CAJTAP010000009.1"/>
</dbReference>
<dbReference type="InterPro" id="IPR011990">
    <property type="entry name" value="TPR-like_helical_dom_sf"/>
</dbReference>
<reference evidence="10" key="1">
    <citation type="submission" date="2016-04" db="EMBL/GenBank/DDBJ databases">
        <title>Complete Genome Sequences of Twelve Strains of a Stable Defined Moderately Diverse Mouse Microbiota 2 (sDMDMm2).</title>
        <authorList>
            <person name="Uchimura Y."/>
            <person name="Wyss M."/>
            <person name="Brugiroux S."/>
            <person name="Limenitakis J.P."/>
            <person name="Stecher B."/>
            <person name="McCoy K.D."/>
            <person name="Macpherson A.J."/>
        </authorList>
    </citation>
    <scope>NUCLEOTIDE SEQUENCE [LARGE SCALE GENOMIC DNA]</scope>
    <source>
        <strain evidence="10">YL27</strain>
    </source>
</reference>
<comment type="subcellular location">
    <subcellularLocation>
        <location evidence="1">Cell outer membrane</location>
    </subcellularLocation>
</comment>
<evidence type="ECO:0000256" key="2">
    <source>
        <dbReference type="ARBA" id="ARBA00006275"/>
    </source>
</evidence>
<dbReference type="InterPro" id="IPR033985">
    <property type="entry name" value="SusD-like_N"/>
</dbReference>
<feature type="domain" description="SusD-like N-terminal" evidence="8">
    <location>
        <begin position="93"/>
        <end position="184"/>
    </location>
</feature>
<accession>A0A1Z2XG56</accession>
<proteinExistence type="inferred from homology"/>
<dbReference type="CDD" id="cd08977">
    <property type="entry name" value="SusD"/>
    <property type="match status" value="1"/>
</dbReference>
<organism evidence="9 10">
    <name type="scientific">Muribaculum intestinale</name>
    <dbReference type="NCBI Taxonomy" id="1796646"/>
    <lineage>
        <taxon>Bacteria</taxon>
        <taxon>Pseudomonadati</taxon>
        <taxon>Bacteroidota</taxon>
        <taxon>Bacteroidia</taxon>
        <taxon>Bacteroidales</taxon>
        <taxon>Muribaculaceae</taxon>
        <taxon>Muribaculum</taxon>
    </lineage>
</organism>
<dbReference type="InterPro" id="IPR012944">
    <property type="entry name" value="SusD_RagB_dom"/>
</dbReference>
<dbReference type="Proteomes" id="UP000186351">
    <property type="component" value="Chromosome"/>
</dbReference>
<dbReference type="SUPFAM" id="SSF48452">
    <property type="entry name" value="TPR-like"/>
    <property type="match status" value="1"/>
</dbReference>
<dbReference type="STRING" id="1796646.A4V02_12590"/>
<dbReference type="Gene3D" id="1.25.40.390">
    <property type="match status" value="1"/>
</dbReference>
<feature type="chain" id="PRO_5008529420" evidence="6">
    <location>
        <begin position="20"/>
        <end position="498"/>
    </location>
</feature>
<dbReference type="GeneID" id="65537713"/>
<dbReference type="Pfam" id="PF14322">
    <property type="entry name" value="SusD-like_3"/>
    <property type="match status" value="1"/>
</dbReference>
<name>A0A1B1SCB2_9BACT</name>
<sequence length="498" mass="56560">MKIKYFLTAVAVAVTSAFSSCSLDEEVDGFSEPHTFYQNRAQCISGLNSCYIPLKNIYTYKMMLATESTTDIAFARSGTLDAVLDLSPSQPRHGADVWTYSYRGVMYCNAAEAGITSSPLSEEDKIPLLGEARIMRAFYYYVLTSFFGDVPYYTVDVATEEIQYEVAHLPRMSAVETREKIIAELLEILPMMEQARTSDVEGNRSGAAMGWMLVTKMAMWNKDYDTALSAIARLEEIYGSLDQYPIDDIMFRNKNTPESIFEIQHTYTAGGVNYSSNVAAICMPYPKTTGEAIYNGVEIPILGKDATAWSPMLPSAYFSGSLMYEGTVDKRDAINLIHSGYEGQKFPTTGYTAFGPKFWCPGMSGTYDSNNYKVFRYADALLMKAECYCMKETDADKAVEYLNMVKRRAGLDDYQFRNWTKLFQEIMDERARELFGEFQRKFDLVRWGVWYERTNAFTGYDKVQNNMRPCHEYYPIPDKEVVYSGYALDNNAYKADGL</sequence>
<evidence type="ECO:0000256" key="4">
    <source>
        <dbReference type="ARBA" id="ARBA00023136"/>
    </source>
</evidence>
<dbReference type="PROSITE" id="PS51257">
    <property type="entry name" value="PROKAR_LIPOPROTEIN"/>
    <property type="match status" value="1"/>
</dbReference>
<evidence type="ECO:0000259" key="8">
    <source>
        <dbReference type="Pfam" id="PF14322"/>
    </source>
</evidence>
<comment type="similarity">
    <text evidence="2">Belongs to the SusD family.</text>
</comment>
<dbReference type="OrthoDB" id="5694214at2"/>
<keyword evidence="5" id="KW-0998">Cell outer membrane</keyword>
<dbReference type="Pfam" id="PF07980">
    <property type="entry name" value="SusD_RagB"/>
    <property type="match status" value="1"/>
</dbReference>
<evidence type="ECO:0000256" key="3">
    <source>
        <dbReference type="ARBA" id="ARBA00022729"/>
    </source>
</evidence>
<keyword evidence="4" id="KW-0472">Membrane</keyword>
<protein>
    <submittedName>
        <fullName evidence="9">RagB/SusD family nutrient uptake outer membrane protein</fullName>
    </submittedName>
</protein>
<keyword evidence="10" id="KW-1185">Reference proteome</keyword>
<evidence type="ECO:0000313" key="9">
    <source>
        <dbReference type="EMBL" id="ANU64473.1"/>
    </source>
</evidence>
<feature type="signal peptide" evidence="6">
    <location>
        <begin position="1"/>
        <end position="19"/>
    </location>
</feature>
<keyword evidence="3 6" id="KW-0732">Signal</keyword>
<dbReference type="AlphaFoldDB" id="A0A1B1SCB2"/>
<dbReference type="GO" id="GO:0009279">
    <property type="term" value="C:cell outer membrane"/>
    <property type="evidence" value="ECO:0007669"/>
    <property type="project" value="UniProtKB-SubCell"/>
</dbReference>
<dbReference type="KEGG" id="pary:A4V02_12590"/>
<feature type="domain" description="RagB/SusD" evidence="7">
    <location>
        <begin position="364"/>
        <end position="482"/>
    </location>
</feature>
<evidence type="ECO:0000256" key="6">
    <source>
        <dbReference type="SAM" id="SignalP"/>
    </source>
</evidence>
<accession>A0A1B1SCB2</accession>
<dbReference type="EMBL" id="CP015402">
    <property type="protein sequence ID" value="ANU64473.1"/>
    <property type="molecule type" value="Genomic_DNA"/>
</dbReference>
<evidence type="ECO:0000313" key="10">
    <source>
        <dbReference type="Proteomes" id="UP000186351"/>
    </source>
</evidence>
<evidence type="ECO:0000256" key="1">
    <source>
        <dbReference type="ARBA" id="ARBA00004442"/>
    </source>
</evidence>